<dbReference type="AlphaFoldDB" id="E9BK14"/>
<name>E9BK14_LEIDO</name>
<dbReference type="SUPFAM" id="SSF53067">
    <property type="entry name" value="Actin-like ATPase domain"/>
    <property type="match status" value="1"/>
</dbReference>
<dbReference type="InterPro" id="IPR043129">
    <property type="entry name" value="ATPase_NBD"/>
</dbReference>
<dbReference type="GeneID" id="13387128"/>
<dbReference type="GO" id="GO:0140662">
    <property type="term" value="F:ATP-dependent protein folding chaperone"/>
    <property type="evidence" value="ECO:0007669"/>
    <property type="project" value="InterPro"/>
</dbReference>
<sequence>MPWYLFSTTSSPRCALPLPPFYPPNHTQDPKHALALKLSEENTYAHRHTSLSLCALLRNPITTLLPPPPIPHAHTHTTTAAEMTFDGAIGIDLGTTYSCVGVWQNERVDIIANDQGNRTTPS</sequence>
<reference evidence="5" key="2">
    <citation type="submission" date="2011-02" db="EMBL/GenBank/DDBJ databases">
        <title>Whole genome sequencing of Leishmania donovani clinical lines reveals dynamic variation related to drug resistance.</title>
        <authorList>
            <person name="Downing T."/>
            <person name="Imamura H."/>
            <person name="Sanders M."/>
            <person name="Decuypere S."/>
            <person name="Hertz-Fowler C."/>
            <person name="Clark T.G."/>
            <person name="Rijal S."/>
            <person name="Sundar S."/>
            <person name="Quail M.A."/>
            <person name="De Doncker S."/>
            <person name="Maes I."/>
            <person name="Vanaerschot M."/>
            <person name="Stark O."/>
            <person name="Schonian G."/>
            <person name="Dujardin J.C."/>
            <person name="Berriman M."/>
        </authorList>
    </citation>
    <scope>NUCLEOTIDE SEQUENCE [LARGE SCALE GENOMIC DNA]</scope>
    <source>
        <strain evidence="5">BPK282A1</strain>
    </source>
</reference>
<dbReference type="InterPro" id="IPR013126">
    <property type="entry name" value="Hsp_70_fam"/>
</dbReference>
<dbReference type="Pfam" id="PF00012">
    <property type="entry name" value="HSP70"/>
    <property type="match status" value="1"/>
</dbReference>
<evidence type="ECO:0000313" key="4">
    <source>
        <dbReference type="EMBL" id="CBZ35698.1"/>
    </source>
</evidence>
<comment type="similarity">
    <text evidence="1">Belongs to the heat shock protein 70 family.</text>
</comment>
<keyword evidence="2" id="KW-0547">Nucleotide-binding</keyword>
<feature type="non-terminal residue" evidence="4">
    <location>
        <position position="122"/>
    </location>
</feature>
<dbReference type="PANTHER" id="PTHR19375">
    <property type="entry name" value="HEAT SHOCK PROTEIN 70KDA"/>
    <property type="match status" value="1"/>
</dbReference>
<reference evidence="4 5" key="1">
    <citation type="journal article" date="2011" name="Genome Res.">
        <title>Whole genome sequencing of multiple Leishmania donovani clinical isolates provides insights into population structure and mechanisms of drug resistance.</title>
        <authorList>
            <person name="Downing T."/>
            <person name="Imamura H."/>
            <person name="Decuypere S."/>
            <person name="Clark T.G."/>
            <person name="Coombs G.H."/>
            <person name="Cotton J.A."/>
            <person name="Hilley J.D."/>
            <person name="de Doncker S."/>
            <person name="Maes I."/>
            <person name="Mottram J.C."/>
            <person name="Quail M.A."/>
            <person name="Rijal S."/>
            <person name="Sanders M."/>
            <person name="Schonian G."/>
            <person name="Stark O."/>
            <person name="Sundar S."/>
            <person name="Vanaerschot M."/>
            <person name="Hertz-Fowler C."/>
            <person name="Dujardin J.C."/>
            <person name="Berriman M."/>
        </authorList>
    </citation>
    <scope>NUCLEOTIDE SEQUENCE [LARGE SCALE GENOMIC DNA]</scope>
    <source>
        <strain evidence="4 5">BPK282A1</strain>
    </source>
</reference>
<dbReference type="KEGG" id="ldo:LDBPK_282950"/>
<evidence type="ECO:0000256" key="3">
    <source>
        <dbReference type="ARBA" id="ARBA00022840"/>
    </source>
</evidence>
<dbReference type="VEuPathDB" id="TriTrypDB:LdBPK_282950.1"/>
<dbReference type="InterPro" id="IPR018181">
    <property type="entry name" value="Heat_shock_70_CS"/>
</dbReference>
<accession>E9BK14</accession>
<organism evidence="4 5">
    <name type="scientific">Leishmania donovani</name>
    <dbReference type="NCBI Taxonomy" id="5661"/>
    <lineage>
        <taxon>Eukaryota</taxon>
        <taxon>Discoba</taxon>
        <taxon>Euglenozoa</taxon>
        <taxon>Kinetoplastea</taxon>
        <taxon>Metakinetoplastina</taxon>
        <taxon>Trypanosomatida</taxon>
        <taxon>Trypanosomatidae</taxon>
        <taxon>Leishmaniinae</taxon>
        <taxon>Leishmania</taxon>
    </lineage>
</organism>
<evidence type="ECO:0000313" key="5">
    <source>
        <dbReference type="Proteomes" id="UP000008980"/>
    </source>
</evidence>
<dbReference type="PROSITE" id="PS00297">
    <property type="entry name" value="HSP70_1"/>
    <property type="match status" value="1"/>
</dbReference>
<dbReference type="EMBL" id="FR799615">
    <property type="protein sequence ID" value="CBZ35698.1"/>
    <property type="molecule type" value="Genomic_DNA"/>
</dbReference>
<dbReference type="FunFam" id="3.30.420.40:FF:000028">
    <property type="entry name" value="heat shock 70 kDa protein-like"/>
    <property type="match status" value="1"/>
</dbReference>
<dbReference type="Gene3D" id="3.30.420.40">
    <property type="match status" value="1"/>
</dbReference>
<gene>
    <name evidence="4" type="ORF">LDBPK_282950</name>
</gene>
<evidence type="ECO:0000256" key="1">
    <source>
        <dbReference type="ARBA" id="ARBA00007381"/>
    </source>
</evidence>
<dbReference type="GO" id="GO:0005524">
    <property type="term" value="F:ATP binding"/>
    <property type="evidence" value="ECO:0007669"/>
    <property type="project" value="UniProtKB-KW"/>
</dbReference>
<keyword evidence="3" id="KW-0067">ATP-binding</keyword>
<dbReference type="Proteomes" id="UP000008980">
    <property type="component" value="Chromosome 28"/>
</dbReference>
<proteinExistence type="inferred from homology"/>
<dbReference type="PRINTS" id="PR00301">
    <property type="entry name" value="HEATSHOCK70"/>
</dbReference>
<evidence type="ECO:0000256" key="2">
    <source>
        <dbReference type="ARBA" id="ARBA00022741"/>
    </source>
</evidence>
<protein>
    <submittedName>
        <fullName evidence="4">Heat-shock protein hsp70, putative</fullName>
    </submittedName>
</protein>
<dbReference type="RefSeq" id="XP_003862392.1">
    <property type="nucleotide sequence ID" value="XM_003862344.1"/>
</dbReference>